<dbReference type="EMBL" id="LWBP01000001">
    <property type="protein sequence ID" value="OQP68415.1"/>
    <property type="molecule type" value="Genomic_DNA"/>
</dbReference>
<dbReference type="AlphaFoldDB" id="A0A1V9GCK4"/>
<reference evidence="2" key="1">
    <citation type="submission" date="2016-04" db="EMBL/GenBank/DDBJ databases">
        <authorList>
            <person name="Chen L."/>
            <person name="Zhuang W."/>
            <person name="Wang G."/>
        </authorList>
    </citation>
    <scope>NUCLEOTIDE SEQUENCE [LARGE SCALE GENOMIC DNA]</scope>
    <source>
        <strain evidence="2">208</strain>
    </source>
</reference>
<keyword evidence="2" id="KW-1185">Reference proteome</keyword>
<evidence type="ECO:0000313" key="1">
    <source>
        <dbReference type="EMBL" id="OQP68415.1"/>
    </source>
</evidence>
<gene>
    <name evidence="1" type="ORF">A4R26_00990</name>
</gene>
<evidence type="ECO:0000313" key="2">
    <source>
        <dbReference type="Proteomes" id="UP000192276"/>
    </source>
</evidence>
<sequence>MYAYLVYANKNKTLYNSMRTSIWQEGEARFFKEKKKKKKKKKRNGLRPYIILLGLQRHWIKAYILI</sequence>
<name>A0A1V9GCK4_9BACT</name>
<accession>A0A1V9GCK4</accession>
<protein>
    <submittedName>
        <fullName evidence="1">Uncharacterized protein</fullName>
    </submittedName>
</protein>
<dbReference type="Proteomes" id="UP000192276">
    <property type="component" value="Unassembled WGS sequence"/>
</dbReference>
<proteinExistence type="predicted"/>
<organism evidence="1 2">
    <name type="scientific">Niastella populi</name>
    <dbReference type="NCBI Taxonomy" id="550983"/>
    <lineage>
        <taxon>Bacteria</taxon>
        <taxon>Pseudomonadati</taxon>
        <taxon>Bacteroidota</taxon>
        <taxon>Chitinophagia</taxon>
        <taxon>Chitinophagales</taxon>
        <taxon>Chitinophagaceae</taxon>
        <taxon>Niastella</taxon>
    </lineage>
</organism>
<comment type="caution">
    <text evidence="1">The sequence shown here is derived from an EMBL/GenBank/DDBJ whole genome shotgun (WGS) entry which is preliminary data.</text>
</comment>